<evidence type="ECO:0000256" key="4">
    <source>
        <dbReference type="ARBA" id="ARBA00023139"/>
    </source>
</evidence>
<feature type="transmembrane region" description="Helical" evidence="6">
    <location>
        <begin position="5"/>
        <end position="25"/>
    </location>
</feature>
<dbReference type="InterPro" id="IPR050490">
    <property type="entry name" value="Bact_solute-bd_prot1"/>
</dbReference>
<dbReference type="EMBL" id="QNRX01000011">
    <property type="protein sequence ID" value="RBP62642.1"/>
    <property type="molecule type" value="Genomic_DNA"/>
</dbReference>
<sequence>MFKKILRVISYILIIAYILTAPYYLNSVFTDKYLVQDDKVQWSGVITMWDIPRLTINGSEFGWIKGRIDEYQKLNPNIHIELRELHYDDNKEIAFKAALGEDYPDIMPLFIENEVLPLDHVMPVNLLDEDDQLISIKDSLISTVYKDEKIWGIPVYYSTNVLIINKELIDSIGVKLPKDMDYDTFLSFLKEIEEKETTGEIAPFDFYIGEEANSIMPFFFSDGGNIFSADEGSEVNFYSNEVVSGLEKLKRISENLSTLHDDYGNRGKVQATTDFYNGKTAVLAGSLTDVNGLLRRNNQDRGFEFELLQYPKGQSEAPVYFTEDVGAYAIMDTNSNEKKEALYDFMKFLLSKESQMSLENIGRLPSCEGYDYNFETHTHLNTLNDSTFLETMPFYLDRSQIYSTINEELKKMFKDNQPVTETLYNIQKSTNMSFIEKR</sequence>
<dbReference type="PANTHER" id="PTHR43649">
    <property type="entry name" value="ARABINOSE-BINDING PROTEIN-RELATED"/>
    <property type="match status" value="1"/>
</dbReference>
<keyword evidence="1" id="KW-1003">Cell membrane</keyword>
<dbReference type="OrthoDB" id="9766758at2"/>
<evidence type="ECO:0000256" key="3">
    <source>
        <dbReference type="ARBA" id="ARBA00023136"/>
    </source>
</evidence>
<proteinExistence type="predicted"/>
<dbReference type="RefSeq" id="WP_113920961.1">
    <property type="nucleotide sequence ID" value="NZ_QNRX01000011.1"/>
</dbReference>
<dbReference type="Pfam" id="PF01547">
    <property type="entry name" value="SBP_bac_1"/>
    <property type="match status" value="1"/>
</dbReference>
<gene>
    <name evidence="7" type="ORF">DES36_11175</name>
</gene>
<dbReference type="PANTHER" id="PTHR43649:SF33">
    <property type="entry name" value="POLYGALACTURONAN_RHAMNOGALACTURONAN-BINDING PROTEIN YTCQ"/>
    <property type="match status" value="1"/>
</dbReference>
<accession>A0A366I665</accession>
<evidence type="ECO:0000256" key="5">
    <source>
        <dbReference type="ARBA" id="ARBA00023288"/>
    </source>
</evidence>
<dbReference type="Proteomes" id="UP000253490">
    <property type="component" value="Unassembled WGS sequence"/>
</dbReference>
<name>A0A366I665_9FIRM</name>
<keyword evidence="6" id="KW-1133">Transmembrane helix</keyword>
<keyword evidence="8" id="KW-1185">Reference proteome</keyword>
<evidence type="ECO:0000256" key="1">
    <source>
        <dbReference type="ARBA" id="ARBA00022475"/>
    </source>
</evidence>
<organism evidence="7 8">
    <name type="scientific">Alkalibaculum bacchi</name>
    <dbReference type="NCBI Taxonomy" id="645887"/>
    <lineage>
        <taxon>Bacteria</taxon>
        <taxon>Bacillati</taxon>
        <taxon>Bacillota</taxon>
        <taxon>Clostridia</taxon>
        <taxon>Eubacteriales</taxon>
        <taxon>Eubacteriaceae</taxon>
        <taxon>Alkalibaculum</taxon>
    </lineage>
</organism>
<evidence type="ECO:0000256" key="2">
    <source>
        <dbReference type="ARBA" id="ARBA00022729"/>
    </source>
</evidence>
<dbReference type="AlphaFoldDB" id="A0A366I665"/>
<comment type="caution">
    <text evidence="7">The sequence shown here is derived from an EMBL/GenBank/DDBJ whole genome shotgun (WGS) entry which is preliminary data.</text>
</comment>
<dbReference type="SUPFAM" id="SSF53850">
    <property type="entry name" value="Periplasmic binding protein-like II"/>
    <property type="match status" value="1"/>
</dbReference>
<evidence type="ECO:0000256" key="6">
    <source>
        <dbReference type="SAM" id="Phobius"/>
    </source>
</evidence>
<reference evidence="7 8" key="1">
    <citation type="submission" date="2018-06" db="EMBL/GenBank/DDBJ databases">
        <title>Genomic Encyclopedia of Type Strains, Phase IV (KMG-IV): sequencing the most valuable type-strain genomes for metagenomic binning, comparative biology and taxonomic classification.</title>
        <authorList>
            <person name="Goeker M."/>
        </authorList>
    </citation>
    <scope>NUCLEOTIDE SEQUENCE [LARGE SCALE GENOMIC DNA]</scope>
    <source>
        <strain evidence="7 8">DSM 22112</strain>
    </source>
</reference>
<evidence type="ECO:0000313" key="7">
    <source>
        <dbReference type="EMBL" id="RBP62642.1"/>
    </source>
</evidence>
<keyword evidence="2" id="KW-0732">Signal</keyword>
<evidence type="ECO:0000313" key="8">
    <source>
        <dbReference type="Proteomes" id="UP000253490"/>
    </source>
</evidence>
<keyword evidence="4" id="KW-0564">Palmitate</keyword>
<dbReference type="InterPro" id="IPR006059">
    <property type="entry name" value="SBP"/>
</dbReference>
<protein>
    <submittedName>
        <fullName evidence="7">Carbohydrate ABC transporter substrate-binding protein (CUT1 family)</fullName>
    </submittedName>
</protein>
<keyword evidence="6" id="KW-0812">Transmembrane</keyword>
<keyword evidence="3 6" id="KW-0472">Membrane</keyword>
<dbReference type="Gene3D" id="3.40.190.10">
    <property type="entry name" value="Periplasmic binding protein-like II"/>
    <property type="match status" value="1"/>
</dbReference>
<keyword evidence="5" id="KW-0449">Lipoprotein</keyword>